<gene>
    <name evidence="1" type="ORF">MRATA1EN3_LOCUS9462</name>
</gene>
<organism evidence="1 2">
    <name type="scientific">Rangifer tarandus platyrhynchus</name>
    <name type="common">Svalbard reindeer</name>
    <dbReference type="NCBI Taxonomy" id="3082113"/>
    <lineage>
        <taxon>Eukaryota</taxon>
        <taxon>Metazoa</taxon>
        <taxon>Chordata</taxon>
        <taxon>Craniata</taxon>
        <taxon>Vertebrata</taxon>
        <taxon>Euteleostomi</taxon>
        <taxon>Mammalia</taxon>
        <taxon>Eutheria</taxon>
        <taxon>Laurasiatheria</taxon>
        <taxon>Artiodactyla</taxon>
        <taxon>Ruminantia</taxon>
        <taxon>Pecora</taxon>
        <taxon>Cervidae</taxon>
        <taxon>Odocoileinae</taxon>
        <taxon>Rangifer</taxon>
    </lineage>
</organism>
<dbReference type="Proteomes" id="UP001162501">
    <property type="component" value="Chromosome 18"/>
</dbReference>
<evidence type="ECO:0000313" key="1">
    <source>
        <dbReference type="EMBL" id="CAI9698249.1"/>
    </source>
</evidence>
<protein>
    <submittedName>
        <fullName evidence="1">Uncharacterized protein</fullName>
    </submittedName>
</protein>
<proteinExistence type="predicted"/>
<name>A0ACB0EDB7_RANTA</name>
<evidence type="ECO:0000313" key="2">
    <source>
        <dbReference type="Proteomes" id="UP001162501"/>
    </source>
</evidence>
<sequence>MRTTARRTRRPRRSPNWVLASGRARPRLRLAREPRLRARRAVRGRFPGARPAAPLRAREADAAWPLWSWETKRSAAAGAWTEVCLVPTLYLLNELTEAQKNSLLAT</sequence>
<accession>A0ACB0EDB7</accession>
<dbReference type="EMBL" id="OX596102">
    <property type="protein sequence ID" value="CAI9698249.1"/>
    <property type="molecule type" value="Genomic_DNA"/>
</dbReference>
<reference evidence="1" key="1">
    <citation type="submission" date="2023-05" db="EMBL/GenBank/DDBJ databases">
        <authorList>
            <consortium name="ELIXIR-Norway"/>
        </authorList>
    </citation>
    <scope>NUCLEOTIDE SEQUENCE</scope>
</reference>